<accession>A0ABD1XE29</accession>
<dbReference type="EMBL" id="JBFOLJ010000001">
    <property type="protein sequence ID" value="KAL2558830.1"/>
    <property type="molecule type" value="Genomic_DNA"/>
</dbReference>
<dbReference type="EMBL" id="JBFOLJ010000001">
    <property type="protein sequence ID" value="KAL2558799.1"/>
    <property type="molecule type" value="Genomic_DNA"/>
</dbReference>
<organism evidence="3 4">
    <name type="scientific">Forsythia ovata</name>
    <dbReference type="NCBI Taxonomy" id="205694"/>
    <lineage>
        <taxon>Eukaryota</taxon>
        <taxon>Viridiplantae</taxon>
        <taxon>Streptophyta</taxon>
        <taxon>Embryophyta</taxon>
        <taxon>Tracheophyta</taxon>
        <taxon>Spermatophyta</taxon>
        <taxon>Magnoliopsida</taxon>
        <taxon>eudicotyledons</taxon>
        <taxon>Gunneridae</taxon>
        <taxon>Pentapetalae</taxon>
        <taxon>asterids</taxon>
        <taxon>lamiids</taxon>
        <taxon>Lamiales</taxon>
        <taxon>Oleaceae</taxon>
        <taxon>Forsythieae</taxon>
        <taxon>Forsythia</taxon>
    </lineage>
</organism>
<evidence type="ECO:0008006" key="5">
    <source>
        <dbReference type="Google" id="ProtNLM"/>
    </source>
</evidence>
<reference evidence="3" key="1">
    <citation type="submission" date="2024-07" db="EMBL/GenBank/DDBJ databases">
        <title>Two chromosome-level genome assemblies of Korean endemic species Abeliophyllum distichum and Forsythia ovata (Oleaceae).</title>
        <authorList>
            <person name="Mun J.H."/>
        </authorList>
    </citation>
    <scope>NUCLEOTIDE SEQUENCE</scope>
    <source>
        <strain evidence="3">KNKB202402200001</strain>
        <tissue evidence="3">Leaf</tissue>
    </source>
</reference>
<proteinExistence type="predicted"/>
<evidence type="ECO:0000313" key="4">
    <source>
        <dbReference type="Proteomes" id="UP001604277"/>
    </source>
</evidence>
<sequence>MGPQNQNHKTDVNEVTPTRSKTISEVSVPHLQSKLCRIHRYDIHDTEECPKVRATIDKMVENKYKPFGGSQMGQPSQSRPTNYTYHREIGRGTRGRGYCLTPRVP</sequence>
<evidence type="ECO:0000313" key="2">
    <source>
        <dbReference type="EMBL" id="KAL2558799.1"/>
    </source>
</evidence>
<name>A0ABD1XE29_9LAMI</name>
<gene>
    <name evidence="2" type="ORF">Fot_03538</name>
    <name evidence="3" type="ORF">Fot_03569</name>
</gene>
<keyword evidence="4" id="KW-1185">Reference proteome</keyword>
<feature type="compositionally biased region" description="Polar residues" evidence="1">
    <location>
        <begin position="1"/>
        <end position="25"/>
    </location>
</feature>
<feature type="region of interest" description="Disordered" evidence="1">
    <location>
        <begin position="1"/>
        <end position="26"/>
    </location>
</feature>
<protein>
    <recommendedName>
        <fullName evidence="5">Reverse transcriptase domain-containing protein</fullName>
    </recommendedName>
</protein>
<evidence type="ECO:0000256" key="1">
    <source>
        <dbReference type="SAM" id="MobiDB-lite"/>
    </source>
</evidence>
<reference evidence="4" key="2">
    <citation type="submission" date="2024-07" db="EMBL/GenBank/DDBJ databases">
        <title>Two chromosome-level genome assemblies of Korean endemic species Abeliophyllum distichum and Forsythia ovata (Oleaceae).</title>
        <authorList>
            <person name="Jang H."/>
        </authorList>
    </citation>
    <scope>NUCLEOTIDE SEQUENCE [LARGE SCALE GENOMIC DNA]</scope>
</reference>
<dbReference type="Proteomes" id="UP001604277">
    <property type="component" value="Unassembled WGS sequence"/>
</dbReference>
<dbReference type="AlphaFoldDB" id="A0ABD1XE29"/>
<comment type="caution">
    <text evidence="3">The sequence shown here is derived from an EMBL/GenBank/DDBJ whole genome shotgun (WGS) entry which is preliminary data.</text>
</comment>
<evidence type="ECO:0000313" key="3">
    <source>
        <dbReference type="EMBL" id="KAL2558830.1"/>
    </source>
</evidence>